<evidence type="ECO:0000259" key="3">
    <source>
        <dbReference type="PROSITE" id="PS50075"/>
    </source>
</evidence>
<dbReference type="Gene3D" id="3.40.50.12780">
    <property type="entry name" value="N-terminal domain of ligase-like"/>
    <property type="match status" value="2"/>
</dbReference>
<dbReference type="Pfam" id="PF00550">
    <property type="entry name" value="PP-binding"/>
    <property type="match status" value="2"/>
</dbReference>
<dbReference type="Gene3D" id="3.30.559.10">
    <property type="entry name" value="Chloramphenicol acetyltransferase-like domain"/>
    <property type="match status" value="2"/>
</dbReference>
<dbReference type="Pfam" id="PF00501">
    <property type="entry name" value="AMP-binding"/>
    <property type="match status" value="2"/>
</dbReference>
<dbReference type="PANTHER" id="PTHR45527">
    <property type="entry name" value="NONRIBOSOMAL PEPTIDE SYNTHETASE"/>
    <property type="match status" value="1"/>
</dbReference>
<dbReference type="SUPFAM" id="SSF56801">
    <property type="entry name" value="Acetyl-CoA synthetase-like"/>
    <property type="match status" value="2"/>
</dbReference>
<dbReference type="Gene3D" id="1.10.1200.10">
    <property type="entry name" value="ACP-like"/>
    <property type="match status" value="2"/>
</dbReference>
<dbReference type="SUPFAM" id="SSF52777">
    <property type="entry name" value="CoA-dependent acyltransferases"/>
    <property type="match status" value="4"/>
</dbReference>
<dbReference type="GO" id="GO:0005737">
    <property type="term" value="C:cytoplasm"/>
    <property type="evidence" value="ECO:0007669"/>
    <property type="project" value="TreeGrafter"/>
</dbReference>
<dbReference type="RefSeq" id="XP_008874677.1">
    <property type="nucleotide sequence ID" value="XM_008876455.1"/>
</dbReference>
<dbReference type="InterPro" id="IPR009081">
    <property type="entry name" value="PP-bd_ACP"/>
</dbReference>
<dbReference type="InterPro" id="IPR000873">
    <property type="entry name" value="AMP-dep_synth/lig_dom"/>
</dbReference>
<dbReference type="InterPro" id="IPR042099">
    <property type="entry name" value="ANL_N_sf"/>
</dbReference>
<dbReference type="eggNOG" id="KOG1176">
    <property type="taxonomic scope" value="Eukaryota"/>
</dbReference>
<dbReference type="PROSITE" id="PS50075">
    <property type="entry name" value="CARRIER"/>
    <property type="match status" value="2"/>
</dbReference>
<dbReference type="GO" id="GO:0031177">
    <property type="term" value="F:phosphopantetheine binding"/>
    <property type="evidence" value="ECO:0007669"/>
    <property type="project" value="TreeGrafter"/>
</dbReference>
<dbReference type="GO" id="GO:0003824">
    <property type="term" value="F:catalytic activity"/>
    <property type="evidence" value="ECO:0007669"/>
    <property type="project" value="InterPro"/>
</dbReference>
<dbReference type="SUPFAM" id="SSF47336">
    <property type="entry name" value="ACP-like"/>
    <property type="match status" value="2"/>
</dbReference>
<dbReference type="InterPro" id="IPR001242">
    <property type="entry name" value="Condensation_dom"/>
</dbReference>
<dbReference type="eggNOG" id="KOG1178">
    <property type="taxonomic scope" value="Eukaryota"/>
</dbReference>
<dbReference type="GO" id="GO:0044550">
    <property type="term" value="P:secondary metabolite biosynthetic process"/>
    <property type="evidence" value="ECO:0007669"/>
    <property type="project" value="TreeGrafter"/>
</dbReference>
<dbReference type="GO" id="GO:0043041">
    <property type="term" value="P:amino acid activation for nonribosomal peptide biosynthetic process"/>
    <property type="evidence" value="ECO:0007669"/>
    <property type="project" value="TreeGrafter"/>
</dbReference>
<dbReference type="CDD" id="cd05930">
    <property type="entry name" value="A_NRPS"/>
    <property type="match status" value="1"/>
</dbReference>
<dbReference type="NCBIfam" id="TIGR01733">
    <property type="entry name" value="AA-adenyl-dom"/>
    <property type="match status" value="1"/>
</dbReference>
<dbReference type="EMBL" id="KI913975">
    <property type="protein sequence ID" value="ETV96900.1"/>
    <property type="molecule type" value="Genomic_DNA"/>
</dbReference>
<dbReference type="Gene3D" id="3.30.559.30">
    <property type="entry name" value="Nonribosomal peptide synthetase, condensation domain"/>
    <property type="match status" value="2"/>
</dbReference>
<keyword evidence="1" id="KW-0596">Phosphopantetheine</keyword>
<dbReference type="InterPro" id="IPR010071">
    <property type="entry name" value="AA_adenyl_dom"/>
</dbReference>
<feature type="domain" description="Carrier" evidence="3">
    <location>
        <begin position="208"/>
        <end position="284"/>
    </location>
</feature>
<dbReference type="InterPro" id="IPR036736">
    <property type="entry name" value="ACP-like_sf"/>
</dbReference>
<dbReference type="STRING" id="157072.A0A024TS06"/>
<reference evidence="4" key="1">
    <citation type="submission" date="2013-12" db="EMBL/GenBank/DDBJ databases">
        <title>The Genome Sequence of Aphanomyces invadans NJM9701.</title>
        <authorList>
            <consortium name="The Broad Institute Genomics Platform"/>
            <person name="Russ C."/>
            <person name="Tyler B."/>
            <person name="van West P."/>
            <person name="Dieguez-Uribeondo J."/>
            <person name="Young S.K."/>
            <person name="Zeng Q."/>
            <person name="Gargeya S."/>
            <person name="Fitzgerald M."/>
            <person name="Abouelleil A."/>
            <person name="Alvarado L."/>
            <person name="Chapman S.B."/>
            <person name="Gainer-Dewar J."/>
            <person name="Goldberg J."/>
            <person name="Griggs A."/>
            <person name="Gujja S."/>
            <person name="Hansen M."/>
            <person name="Howarth C."/>
            <person name="Imamovic A."/>
            <person name="Ireland A."/>
            <person name="Larimer J."/>
            <person name="McCowan C."/>
            <person name="Murphy C."/>
            <person name="Pearson M."/>
            <person name="Poon T.W."/>
            <person name="Priest M."/>
            <person name="Roberts A."/>
            <person name="Saif S."/>
            <person name="Shea T."/>
            <person name="Sykes S."/>
            <person name="Wortman J."/>
            <person name="Nusbaum C."/>
            <person name="Birren B."/>
        </authorList>
    </citation>
    <scope>NUCLEOTIDE SEQUENCE [LARGE SCALE GENOMIC DNA]</scope>
    <source>
        <strain evidence="4">NJM9701</strain>
    </source>
</reference>
<sequence>MNLYGPSECAIMTHCAQLHADAPITIGRPLENVRSYILDNDQRPVPVGVVGELYLGGMCVSPGYINLPDETAVSFVPDPFVSGHPKMFRTGDLGRLRPDGTFELLGRQDTQVKLKGYRIELDEVAGAMLHHPDVVSAAVLVKDKTHLVGYFAPATVSVDSLQRVVAAHLPVYMVPAAWVGVAVMPQNSNGKIDKNALALLDVESAVEALATASEKRMAQIWSDVLGVSLHDIGRRTSFFALGGDSMSAIHVAATCRHDGYDLMVSEFLKSPELCQAAELAERSAGRTFPVAQVETAVLVGGLKDWGTQLNLAQHGVYLATSLQASMIFATLSRRDAYVFQHHMQLTSTLHAARVLSAFERLARVHDILRTTFVNLPSGVHGVVHADFDRFPVIHTAANSIHEFLESDRRRGFEVGDGNFSRLSIVELPTATFSVLTMHHAVYDGWTIAMLLRDLHNVLHGVPLVPRPSFCRVIDFIQAQDKRETERFWRAYLKGVTCHSLNLTTSSTASNVPTTSPPSVSIALDVNEMRAAARRVGLTLAEFTRLVWALTLRKYMRHNDVVFGHVLSNRNIPVVDVTRILGAMISTVPCRVTFDGTDSVHSGIACIRAERGVVVDHSYASQADIKRWSGVDGALFDTVLAFQQLPELVDFGDGCATNLITAPHAVEHTLELTIWPIDTDLTVVARYEPTRISNDQVQQILREFRHTTFQLCTLSCDTDDLPAAWDVSNEQADFIHLASHGPQVPLPHELLQHSFEKRALSHPTAPAIEFRGVTLTYGELNEHANVMAAQLCAMGVCVGHRVGVLMDRCLEFPMALLAVVKAGASMMPLDVAFPASRIKYMLADANVSLVVTTGEHRDVVESFRLDVPLLQAAISESPAHVHRVQSKSTATSTDEAYVVYTSGSMGKPKGVPVTHAAAVNVIHFQSTATGFVPGHRVMQFMAIGFDGFQWDLWKALSSGATLVLRSHDFTADIKSVQAITCTPTALAQLGHPTEYPNLVVVSVAGESCPGALKDLWAPHVRFMNLYGPSECAIMTHCAQLHADAPITIGRPLENVRSYILDNDQRPVPVGVVGELYLGGMCVSPGYINLPDETAVSFVPDPFVSGHPKMFRTGDLGRLRPDGTFELLGRQDTQVKLKGYRIELDEVAGAMLHHPDVVSAAVLVKDKTHLVGYFAPATVSVDSLQRVVAAHLPVYMVPAAWVGVAVMPQNSNGKIDKNALALLDVESAVEALATASEKRMAQIWSDVLGVSLHDIGRRTSFFALGGDSMSALRVVKLCKDARLHISVYDLLTWNILSQVVATALPVDVEVVWPSIQIAESVKGLVQCRWPEYESCFPATLEQESMVGTIATAPSAFVFQMVLELGQDLDLVAIKYQHLVAQREILRSTFVSTEGGLYHVVQSSSLHVPVARASVATLMDFLSADLQRAFTLDDHAFARFTIVQDDRGRAHGVVTIHHALYDGASITMLRGDIEDALLGRQLACRPPFRHVVEYIAAQDSSLAERYWTRYLDGICKPTLVACVPPFIDPPPMNEALVATLILPNISIALKRIDVSMAALVNLAWATTLRRQLCIDDVVFGQVVSNRSIPVIEVEKTLGCLISSVPCRVEFDADNVTLLQRIQTENAAMLPHALTHANVAKRWGQAEWTTFDTEVSIAPSPYCDHSSMSWCEQRAASYYTIELTVIPLSTQELCVQANFDPNRIDGPRARQYFDTMLETLHQFNLEI</sequence>
<dbReference type="PANTHER" id="PTHR45527:SF1">
    <property type="entry name" value="FATTY ACID SYNTHASE"/>
    <property type="match status" value="1"/>
</dbReference>
<proteinExistence type="predicted"/>
<dbReference type="Pfam" id="PF00668">
    <property type="entry name" value="Condensation"/>
    <property type="match status" value="2"/>
</dbReference>
<evidence type="ECO:0000313" key="4">
    <source>
        <dbReference type="EMBL" id="ETV96900.1"/>
    </source>
</evidence>
<dbReference type="InterPro" id="IPR045851">
    <property type="entry name" value="AMP-bd_C_sf"/>
</dbReference>
<protein>
    <recommendedName>
        <fullName evidence="3">Carrier domain-containing protein</fullName>
    </recommendedName>
</protein>
<keyword evidence="2" id="KW-0597">Phosphoprotein</keyword>
<gene>
    <name evidence="4" type="ORF">H310_10174</name>
</gene>
<name>A0A024TS06_9STRA</name>
<feature type="domain" description="Carrier" evidence="3">
    <location>
        <begin position="1229"/>
        <end position="1305"/>
    </location>
</feature>
<dbReference type="InterPro" id="IPR023213">
    <property type="entry name" value="CAT-like_dom_sf"/>
</dbReference>
<accession>A0A024TS06</accession>
<dbReference type="GeneID" id="20087224"/>
<dbReference type="OrthoDB" id="78868at2759"/>
<dbReference type="VEuPathDB" id="FungiDB:H310_10174"/>
<evidence type="ECO:0000256" key="1">
    <source>
        <dbReference type="ARBA" id="ARBA00022450"/>
    </source>
</evidence>
<organism evidence="4">
    <name type="scientific">Aphanomyces invadans</name>
    <dbReference type="NCBI Taxonomy" id="157072"/>
    <lineage>
        <taxon>Eukaryota</taxon>
        <taxon>Sar</taxon>
        <taxon>Stramenopiles</taxon>
        <taxon>Oomycota</taxon>
        <taxon>Saprolegniomycetes</taxon>
        <taxon>Saprolegniales</taxon>
        <taxon>Verrucalvaceae</taxon>
        <taxon>Aphanomyces</taxon>
    </lineage>
</organism>
<evidence type="ECO:0000256" key="2">
    <source>
        <dbReference type="ARBA" id="ARBA00022553"/>
    </source>
</evidence>
<dbReference type="Gene3D" id="3.30.300.30">
    <property type="match status" value="2"/>
</dbReference>